<evidence type="ECO:0000256" key="1">
    <source>
        <dbReference type="ARBA" id="ARBA00004141"/>
    </source>
</evidence>
<dbReference type="PANTHER" id="PTHR32322:SF2">
    <property type="entry name" value="EAMA DOMAIN-CONTAINING PROTEIN"/>
    <property type="match status" value="1"/>
</dbReference>
<dbReference type="Proteomes" id="UP001162802">
    <property type="component" value="Unassembled WGS sequence"/>
</dbReference>
<name>A0ABT0AG82_9SPHN</name>
<keyword evidence="9" id="KW-1185">Reference proteome</keyword>
<sequence>MSRSGAPPLSAVGAILAAQVSIHVGAALAKDLIGDLGAETLAAMRTLLAAVILLLLVRPRLSRLSGRLPVWIMLYGLALGGMNLLIYEAFARLPLGVAVGVEICGPLAIALGGARGVKELAWPGLAVLGLLALVPWPGRAHALDPVGLLAALGAATCWALYILLGRRAAQAGSGTAVSLGMVAACLVTFPAALASGSGALPALPVWGLALVVALLSSALPYALEMHAMAALPARIVGLVASTTPAMAALSGYLLLGEPLTAWQMLAIALLIAAAAGCTLTARSPVAKVTDDPLT</sequence>
<evidence type="ECO:0000256" key="3">
    <source>
        <dbReference type="ARBA" id="ARBA00022692"/>
    </source>
</evidence>
<dbReference type="SUPFAM" id="SSF103481">
    <property type="entry name" value="Multidrug resistance efflux transporter EmrE"/>
    <property type="match status" value="1"/>
</dbReference>
<accession>A0ABT0AG82</accession>
<proteinExistence type="inferred from homology"/>
<feature type="transmembrane region" description="Helical" evidence="6">
    <location>
        <begin position="93"/>
        <end position="113"/>
    </location>
</feature>
<evidence type="ECO:0000313" key="8">
    <source>
        <dbReference type="EMBL" id="MCJ1962192.1"/>
    </source>
</evidence>
<feature type="transmembrane region" description="Helical" evidence="6">
    <location>
        <begin position="203"/>
        <end position="223"/>
    </location>
</feature>
<comment type="subcellular location">
    <subcellularLocation>
        <location evidence="1">Membrane</location>
        <topology evidence="1">Multi-pass membrane protein</topology>
    </subcellularLocation>
</comment>
<comment type="caution">
    <text evidence="8">The sequence shown here is derived from an EMBL/GenBank/DDBJ whole genome shotgun (WGS) entry which is preliminary data.</text>
</comment>
<feature type="transmembrane region" description="Helical" evidence="6">
    <location>
        <begin position="176"/>
        <end position="197"/>
    </location>
</feature>
<feature type="transmembrane region" description="Helical" evidence="6">
    <location>
        <begin position="39"/>
        <end position="56"/>
    </location>
</feature>
<keyword evidence="5 6" id="KW-0472">Membrane</keyword>
<feature type="transmembrane region" description="Helical" evidence="6">
    <location>
        <begin position="142"/>
        <end position="164"/>
    </location>
</feature>
<evidence type="ECO:0000256" key="6">
    <source>
        <dbReference type="SAM" id="Phobius"/>
    </source>
</evidence>
<gene>
    <name evidence="8" type="ORF">MTR65_15985</name>
</gene>
<comment type="similarity">
    <text evidence="2">Belongs to the EamA transporter family.</text>
</comment>
<reference evidence="8" key="1">
    <citation type="submission" date="2022-03" db="EMBL/GenBank/DDBJ databases">
        <title>Identification of a novel bacterium isolated from mangrove sediments.</title>
        <authorList>
            <person name="Pan X."/>
        </authorList>
    </citation>
    <scope>NUCLEOTIDE SEQUENCE</scope>
    <source>
        <strain evidence="8">B2637</strain>
    </source>
</reference>
<feature type="domain" description="EamA" evidence="7">
    <location>
        <begin position="147"/>
        <end position="275"/>
    </location>
</feature>
<feature type="transmembrane region" description="Helical" evidence="6">
    <location>
        <begin position="235"/>
        <end position="255"/>
    </location>
</feature>
<evidence type="ECO:0000313" key="9">
    <source>
        <dbReference type="Proteomes" id="UP001162802"/>
    </source>
</evidence>
<dbReference type="InterPro" id="IPR000620">
    <property type="entry name" value="EamA_dom"/>
</dbReference>
<evidence type="ECO:0000259" key="7">
    <source>
        <dbReference type="Pfam" id="PF00892"/>
    </source>
</evidence>
<feature type="transmembrane region" description="Helical" evidence="6">
    <location>
        <begin position="261"/>
        <end position="281"/>
    </location>
</feature>
<evidence type="ECO:0000256" key="4">
    <source>
        <dbReference type="ARBA" id="ARBA00022989"/>
    </source>
</evidence>
<dbReference type="PANTHER" id="PTHR32322">
    <property type="entry name" value="INNER MEMBRANE TRANSPORTER"/>
    <property type="match status" value="1"/>
</dbReference>
<dbReference type="RefSeq" id="WP_243801948.1">
    <property type="nucleotide sequence ID" value="NZ_JALHAT010000035.1"/>
</dbReference>
<protein>
    <submittedName>
        <fullName evidence="8">EamA family transporter</fullName>
    </submittedName>
</protein>
<keyword evidence="3 6" id="KW-0812">Transmembrane</keyword>
<evidence type="ECO:0000256" key="2">
    <source>
        <dbReference type="ARBA" id="ARBA00007362"/>
    </source>
</evidence>
<feature type="transmembrane region" description="Helical" evidence="6">
    <location>
        <begin position="68"/>
        <end position="87"/>
    </location>
</feature>
<dbReference type="EMBL" id="JALHAT010000035">
    <property type="protein sequence ID" value="MCJ1962192.1"/>
    <property type="molecule type" value="Genomic_DNA"/>
</dbReference>
<dbReference type="InterPro" id="IPR037185">
    <property type="entry name" value="EmrE-like"/>
</dbReference>
<dbReference type="Pfam" id="PF00892">
    <property type="entry name" value="EamA"/>
    <property type="match status" value="1"/>
</dbReference>
<keyword evidence="4 6" id="KW-1133">Transmembrane helix</keyword>
<feature type="transmembrane region" description="Helical" evidence="6">
    <location>
        <begin position="120"/>
        <end position="136"/>
    </location>
</feature>
<organism evidence="8 9">
    <name type="scientific">Novosphingobium mangrovi</name>
    <name type="common">ex Hu et al. 2023</name>
    <dbReference type="NCBI Taxonomy" id="2930094"/>
    <lineage>
        <taxon>Bacteria</taxon>
        <taxon>Pseudomonadati</taxon>
        <taxon>Pseudomonadota</taxon>
        <taxon>Alphaproteobacteria</taxon>
        <taxon>Sphingomonadales</taxon>
        <taxon>Sphingomonadaceae</taxon>
        <taxon>Novosphingobium</taxon>
    </lineage>
</organism>
<dbReference type="InterPro" id="IPR050638">
    <property type="entry name" value="AA-Vitamin_Transporters"/>
</dbReference>
<evidence type="ECO:0000256" key="5">
    <source>
        <dbReference type="ARBA" id="ARBA00023136"/>
    </source>
</evidence>